<organism evidence="2 3">
    <name type="scientific">Candidatus Hydrogenisulfobacillus filiaventi</name>
    <dbReference type="NCBI Taxonomy" id="2707344"/>
    <lineage>
        <taxon>Bacteria</taxon>
        <taxon>Bacillati</taxon>
        <taxon>Bacillota</taxon>
        <taxon>Clostridia</taxon>
        <taxon>Eubacteriales</taxon>
        <taxon>Clostridiales Family XVII. Incertae Sedis</taxon>
        <taxon>Candidatus Hydrogenisulfobacillus</taxon>
    </lineage>
</organism>
<dbReference type="InterPro" id="IPR028098">
    <property type="entry name" value="Glyco_trans_4-like_N"/>
</dbReference>
<sequence length="383" mass="40547">MSVAAAAASVSTVWVLPHAGFDQAAWLASWAAPALAAEGMALTVVPMRPRPAGRAPLPPLPGVTVLDPPLGSGPLSGLAMTGLLRRILGQYDQVLVSQDLALEVAALTAARGLRRRGHLVLVAHLALNHLLSAQGEHRVGRLRAQLKKLYPTFDRVFTVSRAVTDDLHDEFDVCKGRQQVLTPPVPEDLKTARERPLPAGWPGDKGRPVTVTLGDLDVGRGVPVLLEAAARLAQQGRPLIVAVLGEGPERGALEARARELGLDAVFPSWPADWAAWLGHADLYVGPQYWDGAGLDYWAAMAAGVPAVGTDAPVAIREVTGGAAELVEIGEPEALAAAMAHVLDHPDLARRQVEFGRVRAAKAFASARQGWLEAAVKPFVQQPV</sequence>
<dbReference type="AlphaFoldDB" id="A0A6F8ZDX5"/>
<proteinExistence type="predicted"/>
<name>A0A6F8ZDX5_9FIRM</name>
<dbReference type="KEGG" id="hfv:R50_0337"/>
<reference evidence="2 3" key="1">
    <citation type="submission" date="2020-02" db="EMBL/GenBank/DDBJ databases">
        <authorList>
            <person name="Hogendoorn C."/>
        </authorList>
    </citation>
    <scope>NUCLEOTIDE SEQUENCE [LARGE SCALE GENOMIC DNA]</scope>
    <source>
        <strain evidence="2">R501</strain>
    </source>
</reference>
<evidence type="ECO:0000313" key="2">
    <source>
        <dbReference type="EMBL" id="CAB1127843.1"/>
    </source>
</evidence>
<dbReference type="SUPFAM" id="SSF53756">
    <property type="entry name" value="UDP-Glycosyltransferase/glycogen phosphorylase"/>
    <property type="match status" value="1"/>
</dbReference>
<protein>
    <submittedName>
        <fullName evidence="2">Putative Glycos_transf_1 domain-containing protein</fullName>
    </submittedName>
</protein>
<dbReference type="Proteomes" id="UP000503399">
    <property type="component" value="Chromosome"/>
</dbReference>
<dbReference type="EMBL" id="LR778114">
    <property type="protein sequence ID" value="CAB1127843.1"/>
    <property type="molecule type" value="Genomic_DNA"/>
</dbReference>
<dbReference type="Gene3D" id="3.40.50.2000">
    <property type="entry name" value="Glycogen Phosphorylase B"/>
    <property type="match status" value="2"/>
</dbReference>
<dbReference type="CDD" id="cd03801">
    <property type="entry name" value="GT4_PimA-like"/>
    <property type="match status" value="1"/>
</dbReference>
<evidence type="ECO:0000313" key="3">
    <source>
        <dbReference type="Proteomes" id="UP000503399"/>
    </source>
</evidence>
<gene>
    <name evidence="2" type="ORF">R50_0337</name>
</gene>
<accession>A0A6F8ZDX5</accession>
<dbReference type="Pfam" id="PF13439">
    <property type="entry name" value="Glyco_transf_4"/>
    <property type="match status" value="1"/>
</dbReference>
<dbReference type="PANTHER" id="PTHR12526">
    <property type="entry name" value="GLYCOSYLTRANSFERASE"/>
    <property type="match status" value="1"/>
</dbReference>
<feature type="domain" description="Glycosyltransferase subfamily 4-like N-terminal" evidence="1">
    <location>
        <begin position="32"/>
        <end position="186"/>
    </location>
</feature>
<evidence type="ECO:0000259" key="1">
    <source>
        <dbReference type="Pfam" id="PF13439"/>
    </source>
</evidence>
<keyword evidence="3" id="KW-1185">Reference proteome</keyword>
<dbReference type="Pfam" id="PF13692">
    <property type="entry name" value="Glyco_trans_1_4"/>
    <property type="match status" value="1"/>
</dbReference>